<dbReference type="AlphaFoldDB" id="A0AAD6LCW4"/>
<keyword evidence="1" id="KW-0812">Transmembrane</keyword>
<proteinExistence type="predicted"/>
<keyword evidence="3" id="KW-1185">Reference proteome</keyword>
<organism evidence="2 3">
    <name type="scientific">Populus alba x Populus x berolinensis</name>
    <dbReference type="NCBI Taxonomy" id="444605"/>
    <lineage>
        <taxon>Eukaryota</taxon>
        <taxon>Viridiplantae</taxon>
        <taxon>Streptophyta</taxon>
        <taxon>Embryophyta</taxon>
        <taxon>Tracheophyta</taxon>
        <taxon>Spermatophyta</taxon>
        <taxon>Magnoliopsida</taxon>
        <taxon>eudicotyledons</taxon>
        <taxon>Gunneridae</taxon>
        <taxon>Pentapetalae</taxon>
        <taxon>rosids</taxon>
        <taxon>fabids</taxon>
        <taxon>Malpighiales</taxon>
        <taxon>Salicaceae</taxon>
        <taxon>Saliceae</taxon>
        <taxon>Populus</taxon>
    </lineage>
</organism>
<dbReference type="EMBL" id="JAQIZT010000018">
    <property type="protein sequence ID" value="KAJ6958343.1"/>
    <property type="molecule type" value="Genomic_DNA"/>
</dbReference>
<protein>
    <submittedName>
        <fullName evidence="2">Uncharacterized protein</fullName>
    </submittedName>
</protein>
<feature type="transmembrane region" description="Helical" evidence="1">
    <location>
        <begin position="116"/>
        <end position="137"/>
    </location>
</feature>
<dbReference type="Proteomes" id="UP001164929">
    <property type="component" value="Chromosome 18"/>
</dbReference>
<evidence type="ECO:0000313" key="2">
    <source>
        <dbReference type="EMBL" id="KAJ6958343.1"/>
    </source>
</evidence>
<feature type="transmembrane region" description="Helical" evidence="1">
    <location>
        <begin position="90"/>
        <end position="110"/>
    </location>
</feature>
<sequence length="158" mass="17775">MCMYQPRRCCIDDVDKDKDRCRFYIRLTFLSVKIDLCICLLPEGEKRRRNLNATSNNNDDEKKGRPGHQIQTAGGCISLQIRIPSNCRGFGKLVVATIAVICTSVTYRLAWSEIGAGLLITVDVFHFSGILVSNLYCHSDDFFLPCLIIPVPCGDMRP</sequence>
<name>A0AAD6LCW4_9ROSI</name>
<comment type="caution">
    <text evidence="2">The sequence shown here is derived from an EMBL/GenBank/DDBJ whole genome shotgun (WGS) entry which is preliminary data.</text>
</comment>
<evidence type="ECO:0000256" key="1">
    <source>
        <dbReference type="SAM" id="Phobius"/>
    </source>
</evidence>
<keyword evidence="1" id="KW-1133">Transmembrane helix</keyword>
<evidence type="ECO:0000313" key="3">
    <source>
        <dbReference type="Proteomes" id="UP001164929"/>
    </source>
</evidence>
<reference evidence="2 3" key="1">
    <citation type="journal article" date="2023" name="Mol. Ecol. Resour.">
        <title>Chromosome-level genome assembly of a triploid poplar Populus alba 'Berolinensis'.</title>
        <authorList>
            <person name="Chen S."/>
            <person name="Yu Y."/>
            <person name="Wang X."/>
            <person name="Wang S."/>
            <person name="Zhang T."/>
            <person name="Zhou Y."/>
            <person name="He R."/>
            <person name="Meng N."/>
            <person name="Wang Y."/>
            <person name="Liu W."/>
            <person name="Liu Z."/>
            <person name="Liu J."/>
            <person name="Guo Q."/>
            <person name="Huang H."/>
            <person name="Sederoff R.R."/>
            <person name="Wang G."/>
            <person name="Qu G."/>
            <person name="Chen S."/>
        </authorList>
    </citation>
    <scope>NUCLEOTIDE SEQUENCE [LARGE SCALE GENOMIC DNA]</scope>
    <source>
        <strain evidence="2">SC-2020</strain>
    </source>
</reference>
<accession>A0AAD6LCW4</accession>
<keyword evidence="1" id="KW-0472">Membrane</keyword>
<gene>
    <name evidence="2" type="ORF">NC653_040098</name>
</gene>